<evidence type="ECO:0000313" key="2">
    <source>
        <dbReference type="Proteomes" id="UP000646579"/>
    </source>
</evidence>
<dbReference type="EMBL" id="BMZE01000001">
    <property type="protein sequence ID" value="GHA13326.1"/>
    <property type="molecule type" value="Genomic_DNA"/>
</dbReference>
<sequence>MAKSQQPETGLVSVTLIEKHDLPGLKLRPGTIKVSPELRDELAAAGKLAE</sequence>
<gene>
    <name evidence="1" type="ORF">GCM10007989_04900</name>
</gene>
<protein>
    <submittedName>
        <fullName evidence="1">Uncharacterized protein</fullName>
    </submittedName>
</protein>
<dbReference type="Proteomes" id="UP000646579">
    <property type="component" value="Unassembled WGS sequence"/>
</dbReference>
<reference evidence="1" key="1">
    <citation type="journal article" date="2014" name="Int. J. Syst. Evol. Microbiol.">
        <title>Complete genome sequence of Corynebacterium casei LMG S-19264T (=DSM 44701T), isolated from a smear-ripened cheese.</title>
        <authorList>
            <consortium name="US DOE Joint Genome Institute (JGI-PGF)"/>
            <person name="Walter F."/>
            <person name="Albersmeier A."/>
            <person name="Kalinowski J."/>
            <person name="Ruckert C."/>
        </authorList>
    </citation>
    <scope>NUCLEOTIDE SEQUENCE</scope>
    <source>
        <strain evidence="1">KCTC 32437</strain>
    </source>
</reference>
<evidence type="ECO:0000313" key="1">
    <source>
        <dbReference type="EMBL" id="GHA13326.1"/>
    </source>
</evidence>
<name>A0A918RUL3_9HYPH</name>
<reference evidence="1" key="2">
    <citation type="submission" date="2020-09" db="EMBL/GenBank/DDBJ databases">
        <authorList>
            <person name="Sun Q."/>
            <person name="Kim S."/>
        </authorList>
    </citation>
    <scope>NUCLEOTIDE SEQUENCE</scope>
    <source>
        <strain evidence="1">KCTC 32437</strain>
    </source>
</reference>
<proteinExistence type="predicted"/>
<dbReference type="AlphaFoldDB" id="A0A918RUL3"/>
<comment type="caution">
    <text evidence="1">The sequence shown here is derived from an EMBL/GenBank/DDBJ whole genome shotgun (WGS) entry which is preliminary data.</text>
</comment>
<dbReference type="RefSeq" id="WP_189422997.1">
    <property type="nucleotide sequence ID" value="NZ_BMZE01000001.1"/>
</dbReference>
<keyword evidence="2" id="KW-1185">Reference proteome</keyword>
<organism evidence="1 2">
    <name type="scientific">Devosia pacifica</name>
    <dbReference type="NCBI Taxonomy" id="1335967"/>
    <lineage>
        <taxon>Bacteria</taxon>
        <taxon>Pseudomonadati</taxon>
        <taxon>Pseudomonadota</taxon>
        <taxon>Alphaproteobacteria</taxon>
        <taxon>Hyphomicrobiales</taxon>
        <taxon>Devosiaceae</taxon>
        <taxon>Devosia</taxon>
    </lineage>
</organism>
<accession>A0A918RUL3</accession>